<name>A0A7M5V398_9CNID</name>
<evidence type="ECO:0000313" key="4">
    <source>
        <dbReference type="EnsemblMetazoa" id="CLYHEMP005387.1"/>
    </source>
</evidence>
<dbReference type="InterPro" id="IPR035940">
    <property type="entry name" value="CAP_sf"/>
</dbReference>
<dbReference type="OrthoDB" id="337038at2759"/>
<protein>
    <recommendedName>
        <fullName evidence="3">ShKT domain-containing protein</fullName>
    </recommendedName>
</protein>
<evidence type="ECO:0000256" key="2">
    <source>
        <dbReference type="SAM" id="Phobius"/>
    </source>
</evidence>
<keyword evidence="2" id="KW-0472">Membrane</keyword>
<sequence>MIHRAIAVMQKEYKFKMQKHVIYVLTTAVESFIFHIRLKSLRTPSFFAYGGYSPFESDYQKNDFQNKDYPEDHNDNDRFYEEFKQSNSAIESDQIQEAFDFDEYERELKCADRYSNCASYAWVCKKTGSSYRSFQQGCRKTCGFCKPDAPPAYVSARPGISLSKKRDIMKACLDAHNAKRRLHQHTPSMIYSQKLADRAQTYAEYLRDTDKFDHDDFRGYGFDKSIGENLYWSSSRIRTPEDAVASWYNEIKNYNFRTSASNGGVIGHFTQLVWQRSNILGCGVATSSKGTWIVARYEPAGNTRGAYKANVHPLKVTSGDAFFDNKDEIIL</sequence>
<dbReference type="InterPro" id="IPR003582">
    <property type="entry name" value="ShKT_dom"/>
</dbReference>
<dbReference type="Gene3D" id="1.10.10.1870">
    <property type="entry name" value="ShTK domain-like"/>
    <property type="match status" value="1"/>
</dbReference>
<keyword evidence="2" id="KW-0812">Transmembrane</keyword>
<accession>A0A7M5V398</accession>
<dbReference type="InterPro" id="IPR001283">
    <property type="entry name" value="CRISP-related"/>
</dbReference>
<comment type="caution">
    <text evidence="1">Lacks conserved residue(s) required for the propagation of feature annotation.</text>
</comment>
<reference evidence="4" key="1">
    <citation type="submission" date="2021-01" db="UniProtKB">
        <authorList>
            <consortium name="EnsemblMetazoa"/>
        </authorList>
    </citation>
    <scope>IDENTIFICATION</scope>
</reference>
<keyword evidence="2" id="KW-1133">Transmembrane helix</keyword>
<dbReference type="SMART" id="SM00254">
    <property type="entry name" value="ShKT"/>
    <property type="match status" value="1"/>
</dbReference>
<dbReference type="PROSITE" id="PS01009">
    <property type="entry name" value="CRISP_1"/>
    <property type="match status" value="1"/>
</dbReference>
<keyword evidence="5" id="KW-1185">Reference proteome</keyword>
<dbReference type="FunFam" id="3.40.33.10:FF:000010">
    <property type="entry name" value="Predicted protein"/>
    <property type="match status" value="1"/>
</dbReference>
<organism evidence="4 5">
    <name type="scientific">Clytia hemisphaerica</name>
    <dbReference type="NCBI Taxonomy" id="252671"/>
    <lineage>
        <taxon>Eukaryota</taxon>
        <taxon>Metazoa</taxon>
        <taxon>Cnidaria</taxon>
        <taxon>Hydrozoa</taxon>
        <taxon>Hydroidolina</taxon>
        <taxon>Leptothecata</taxon>
        <taxon>Obeliida</taxon>
        <taxon>Clytiidae</taxon>
        <taxon>Clytia</taxon>
    </lineage>
</organism>
<dbReference type="Pfam" id="PF00188">
    <property type="entry name" value="CAP"/>
    <property type="match status" value="1"/>
</dbReference>
<dbReference type="SUPFAM" id="SSF55797">
    <property type="entry name" value="PR-1-like"/>
    <property type="match status" value="1"/>
</dbReference>
<dbReference type="AlphaFoldDB" id="A0A7M5V398"/>
<dbReference type="Proteomes" id="UP000594262">
    <property type="component" value="Unplaced"/>
</dbReference>
<feature type="transmembrane region" description="Helical" evidence="2">
    <location>
        <begin position="21"/>
        <end position="38"/>
    </location>
</feature>
<dbReference type="Gene3D" id="3.40.33.10">
    <property type="entry name" value="CAP"/>
    <property type="match status" value="1"/>
</dbReference>
<dbReference type="PROSITE" id="PS51670">
    <property type="entry name" value="SHKT"/>
    <property type="match status" value="1"/>
</dbReference>
<dbReference type="SMART" id="SM00198">
    <property type="entry name" value="SCP"/>
    <property type="match status" value="1"/>
</dbReference>
<dbReference type="CDD" id="cd05382">
    <property type="entry name" value="CAP_GAPR1-like"/>
    <property type="match status" value="1"/>
</dbReference>
<feature type="domain" description="ShKT" evidence="3">
    <location>
        <begin position="110"/>
        <end position="145"/>
    </location>
</feature>
<evidence type="ECO:0000259" key="3">
    <source>
        <dbReference type="PROSITE" id="PS51670"/>
    </source>
</evidence>
<dbReference type="InterPro" id="IPR018244">
    <property type="entry name" value="Allrgn_V5/Tpx1_CS"/>
</dbReference>
<dbReference type="EnsemblMetazoa" id="CLYHEMT005387.1">
    <property type="protein sequence ID" value="CLYHEMP005387.1"/>
    <property type="gene ID" value="CLYHEMG005387"/>
</dbReference>
<dbReference type="InterPro" id="IPR014044">
    <property type="entry name" value="CAP_dom"/>
</dbReference>
<dbReference type="PRINTS" id="PR00837">
    <property type="entry name" value="V5TPXLIKE"/>
</dbReference>
<dbReference type="InterPro" id="IPR034113">
    <property type="entry name" value="SCP_GAPR1-like"/>
</dbReference>
<proteinExistence type="predicted"/>
<evidence type="ECO:0000313" key="5">
    <source>
        <dbReference type="Proteomes" id="UP000594262"/>
    </source>
</evidence>
<dbReference type="Pfam" id="PF01549">
    <property type="entry name" value="ShK"/>
    <property type="match status" value="1"/>
</dbReference>
<dbReference type="PANTHER" id="PTHR10334">
    <property type="entry name" value="CYSTEINE-RICH SECRETORY PROTEIN-RELATED"/>
    <property type="match status" value="1"/>
</dbReference>
<evidence type="ECO:0000256" key="1">
    <source>
        <dbReference type="PROSITE-ProRule" id="PRU01005"/>
    </source>
</evidence>
<dbReference type="GO" id="GO:0005576">
    <property type="term" value="C:extracellular region"/>
    <property type="evidence" value="ECO:0007669"/>
    <property type="project" value="InterPro"/>
</dbReference>